<reference evidence="6" key="1">
    <citation type="submission" date="2023-06" db="EMBL/GenBank/DDBJ databases">
        <title>Genomic analysis of the entomopathogenic nematode Steinernema hermaphroditum.</title>
        <authorList>
            <person name="Schwarz E.M."/>
            <person name="Heppert J.K."/>
            <person name="Baniya A."/>
            <person name="Schwartz H.T."/>
            <person name="Tan C.-H."/>
            <person name="Antoshechkin I."/>
            <person name="Sternberg P.W."/>
            <person name="Goodrich-Blair H."/>
            <person name="Dillman A.R."/>
        </authorList>
    </citation>
    <scope>NUCLEOTIDE SEQUENCE</scope>
    <source>
        <strain evidence="6">PS9179</strain>
        <tissue evidence="6">Whole animal</tissue>
    </source>
</reference>
<dbReference type="PANTHER" id="PTHR46561">
    <property type="entry name" value="SERPENTINE RECEPTOR, CLASS AB (CLASS A-LIKE)-RELATED"/>
    <property type="match status" value="1"/>
</dbReference>
<feature type="transmembrane region" description="Helical" evidence="5">
    <location>
        <begin position="112"/>
        <end position="134"/>
    </location>
</feature>
<organism evidence="6 7">
    <name type="scientific">Steinernema hermaphroditum</name>
    <dbReference type="NCBI Taxonomy" id="289476"/>
    <lineage>
        <taxon>Eukaryota</taxon>
        <taxon>Metazoa</taxon>
        <taxon>Ecdysozoa</taxon>
        <taxon>Nematoda</taxon>
        <taxon>Chromadorea</taxon>
        <taxon>Rhabditida</taxon>
        <taxon>Tylenchina</taxon>
        <taxon>Panagrolaimomorpha</taxon>
        <taxon>Strongyloidoidea</taxon>
        <taxon>Steinernematidae</taxon>
        <taxon>Steinernema</taxon>
    </lineage>
</organism>
<feature type="transmembrane region" description="Helical" evidence="5">
    <location>
        <begin position="262"/>
        <end position="285"/>
    </location>
</feature>
<dbReference type="Proteomes" id="UP001175271">
    <property type="component" value="Unassembled WGS sequence"/>
</dbReference>
<dbReference type="EMBL" id="JAUCMV010000004">
    <property type="protein sequence ID" value="KAK0405392.1"/>
    <property type="molecule type" value="Genomic_DNA"/>
</dbReference>
<evidence type="ECO:0000256" key="4">
    <source>
        <dbReference type="ARBA" id="ARBA00023136"/>
    </source>
</evidence>
<feature type="transmembrane region" description="Helical" evidence="5">
    <location>
        <begin position="196"/>
        <end position="219"/>
    </location>
</feature>
<evidence type="ECO:0000256" key="3">
    <source>
        <dbReference type="ARBA" id="ARBA00022989"/>
    </source>
</evidence>
<sequence length="369" mass="42364">MVQRVIDGHFLVGSVDYCELGKQMSENIYYRSLLMFRMIVCLVGIFLLSCLLTSKISSVILHVHARILLKYHIIISLVLTLNYFCISLFELIRHSRQVDDPCGYTMPRWLSFVPHFVTGNMIHCQILSCLLIAIERLICTSKIRTYENVNYRKTLIVALFLMTLTVISGSYIVLGTTANWEIRLFYVSFRDVSNHFYASAYVFAQFCGDLVTVILCKIVDLVNRRARRNFVHGSFCGNKAFISTQLSSKLQIRENIAMSGTLLPVVVVHCLITAFSALVISMSMMTLRGNILLSVIISESCSLFPIYSIVMSFLIFRRHPSLFWPVAEKICGRKLTKADAPTRKNEEEFEKHFKWFDEMLDSRKIPTQV</sequence>
<dbReference type="GO" id="GO:0016020">
    <property type="term" value="C:membrane"/>
    <property type="evidence" value="ECO:0007669"/>
    <property type="project" value="UniProtKB-SubCell"/>
</dbReference>
<evidence type="ECO:0000313" key="6">
    <source>
        <dbReference type="EMBL" id="KAK0405392.1"/>
    </source>
</evidence>
<dbReference type="InterPro" id="IPR053286">
    <property type="entry name" value="Nematode_rcpt-like_srab"/>
</dbReference>
<feature type="transmembrane region" description="Helical" evidence="5">
    <location>
        <begin position="291"/>
        <end position="316"/>
    </location>
</feature>
<comment type="caution">
    <text evidence="6">The sequence shown here is derived from an EMBL/GenBank/DDBJ whole genome shotgun (WGS) entry which is preliminary data.</text>
</comment>
<feature type="transmembrane region" description="Helical" evidence="5">
    <location>
        <begin position="73"/>
        <end position="92"/>
    </location>
</feature>
<evidence type="ECO:0000256" key="5">
    <source>
        <dbReference type="SAM" id="Phobius"/>
    </source>
</evidence>
<proteinExistence type="predicted"/>
<protein>
    <recommendedName>
        <fullName evidence="8">G-protein coupled receptors family 1 profile domain-containing protein</fullName>
    </recommendedName>
</protein>
<evidence type="ECO:0000256" key="1">
    <source>
        <dbReference type="ARBA" id="ARBA00004141"/>
    </source>
</evidence>
<evidence type="ECO:0008006" key="8">
    <source>
        <dbReference type="Google" id="ProtNLM"/>
    </source>
</evidence>
<keyword evidence="4 5" id="KW-0472">Membrane</keyword>
<accession>A0AA39LPZ5</accession>
<gene>
    <name evidence="6" type="ORF">QR680_017966</name>
</gene>
<dbReference type="Pfam" id="PF10292">
    <property type="entry name" value="7TM_GPCR_Srab"/>
    <property type="match status" value="1"/>
</dbReference>
<keyword evidence="7" id="KW-1185">Reference proteome</keyword>
<dbReference type="AlphaFoldDB" id="A0AA39LPZ5"/>
<evidence type="ECO:0000313" key="7">
    <source>
        <dbReference type="Proteomes" id="UP001175271"/>
    </source>
</evidence>
<keyword evidence="2 5" id="KW-0812">Transmembrane</keyword>
<dbReference type="PANTHER" id="PTHR46561:SF11">
    <property type="entry name" value="SERPENTINE RECEPTOR CLASS ALPHA_BETA-14"/>
    <property type="match status" value="1"/>
</dbReference>
<dbReference type="InterPro" id="IPR019408">
    <property type="entry name" value="7TM_GPCR_serpentine_rcpt_Srab"/>
</dbReference>
<evidence type="ECO:0000256" key="2">
    <source>
        <dbReference type="ARBA" id="ARBA00022692"/>
    </source>
</evidence>
<feature type="transmembrane region" description="Helical" evidence="5">
    <location>
        <begin position="155"/>
        <end position="176"/>
    </location>
</feature>
<feature type="transmembrane region" description="Helical" evidence="5">
    <location>
        <begin position="34"/>
        <end position="52"/>
    </location>
</feature>
<name>A0AA39LPZ5_9BILA</name>
<keyword evidence="3 5" id="KW-1133">Transmembrane helix</keyword>
<comment type="subcellular location">
    <subcellularLocation>
        <location evidence="1">Membrane</location>
        <topology evidence="1">Multi-pass membrane protein</topology>
    </subcellularLocation>
</comment>